<keyword evidence="1" id="KW-0119">Carbohydrate metabolism</keyword>
<protein>
    <submittedName>
        <fullName evidence="3">Sugar phosphate isomerase/epimerase</fullName>
    </submittedName>
</protein>
<reference evidence="3 4" key="1">
    <citation type="submission" date="2019-04" db="EMBL/GenBank/DDBJ databases">
        <authorList>
            <person name="Jiang L."/>
        </authorList>
    </citation>
    <scope>NUCLEOTIDE SEQUENCE [LARGE SCALE GENOMIC DNA]</scope>
    <source>
        <strain evidence="3 4">YIM 131853</strain>
    </source>
</reference>
<organism evidence="3 4">
    <name type="scientific">Naasia lichenicola</name>
    <dbReference type="NCBI Taxonomy" id="2565933"/>
    <lineage>
        <taxon>Bacteria</taxon>
        <taxon>Bacillati</taxon>
        <taxon>Actinomycetota</taxon>
        <taxon>Actinomycetes</taxon>
        <taxon>Micrococcales</taxon>
        <taxon>Microbacteriaceae</taxon>
        <taxon>Naasia</taxon>
    </lineage>
</organism>
<keyword evidence="4" id="KW-1185">Reference proteome</keyword>
<proteinExistence type="predicted"/>
<dbReference type="AlphaFoldDB" id="A0A4S4FRZ8"/>
<keyword evidence="3" id="KW-0413">Isomerase</keyword>
<dbReference type="RefSeq" id="WP_136425935.1">
    <property type="nucleotide sequence ID" value="NZ_SSSM01000001.1"/>
</dbReference>
<dbReference type="PANTHER" id="PTHR12110">
    <property type="entry name" value="HYDROXYPYRUVATE ISOMERASE"/>
    <property type="match status" value="1"/>
</dbReference>
<dbReference type="InterPro" id="IPR050312">
    <property type="entry name" value="IolE/XylAMocC-like"/>
</dbReference>
<sequence>MIQLGIFSGYFPYDLDTTVKTIRGLGFNTVQLDLHFKDIDLSAGQITAEKAKQVRDAFRDADLPICAISGYTNIVHPDLDERKRRVDYLKEIIRNARQFGTPYVISESGTFNTESDWAPDEHNTTEDAYEQARDVIADLAQTAYDHGSVFLLETYVNNVIGSLEQTKRVFEDVGTKGLDLLMDPTNYFESYNIDEMDSILNAVFDDDITSRVRVAHAKDVKRSGDDKSEKHADIGDEDALESHTFRGVGEIELPAAGLGELNYDLYVQRLSEKSPNVPLIIEHLDESDVPRAKEFVQGVLKKYGV</sequence>
<evidence type="ECO:0000256" key="1">
    <source>
        <dbReference type="ARBA" id="ARBA00023277"/>
    </source>
</evidence>
<dbReference type="InterPro" id="IPR036237">
    <property type="entry name" value="Xyl_isomerase-like_sf"/>
</dbReference>
<gene>
    <name evidence="3" type="ORF">E6C64_01995</name>
</gene>
<dbReference type="OrthoDB" id="6629724at2"/>
<comment type="caution">
    <text evidence="3">The sequence shown here is derived from an EMBL/GenBank/DDBJ whole genome shotgun (WGS) entry which is preliminary data.</text>
</comment>
<dbReference type="SUPFAM" id="SSF51658">
    <property type="entry name" value="Xylose isomerase-like"/>
    <property type="match status" value="1"/>
</dbReference>
<accession>A0A4S4FRZ8</accession>
<name>A0A4S4FRZ8_9MICO</name>
<dbReference type="GO" id="GO:0016853">
    <property type="term" value="F:isomerase activity"/>
    <property type="evidence" value="ECO:0007669"/>
    <property type="project" value="UniProtKB-KW"/>
</dbReference>
<evidence type="ECO:0000259" key="2">
    <source>
        <dbReference type="Pfam" id="PF01261"/>
    </source>
</evidence>
<feature type="domain" description="Xylose isomerase-like TIM barrel" evidence="2">
    <location>
        <begin position="22"/>
        <end position="237"/>
    </location>
</feature>
<dbReference type="EMBL" id="SSSM01000001">
    <property type="protein sequence ID" value="THG33154.1"/>
    <property type="molecule type" value="Genomic_DNA"/>
</dbReference>
<dbReference type="PANTHER" id="PTHR12110:SF21">
    <property type="entry name" value="XYLOSE ISOMERASE-LIKE TIM BARREL DOMAIN-CONTAINING PROTEIN"/>
    <property type="match status" value="1"/>
</dbReference>
<dbReference type="Pfam" id="PF01261">
    <property type="entry name" value="AP_endonuc_2"/>
    <property type="match status" value="1"/>
</dbReference>
<dbReference type="InterPro" id="IPR013022">
    <property type="entry name" value="Xyl_isomerase-like_TIM-brl"/>
</dbReference>
<evidence type="ECO:0000313" key="4">
    <source>
        <dbReference type="Proteomes" id="UP000309133"/>
    </source>
</evidence>
<dbReference type="Proteomes" id="UP000309133">
    <property type="component" value="Unassembled WGS sequence"/>
</dbReference>
<dbReference type="Gene3D" id="3.20.20.150">
    <property type="entry name" value="Divalent-metal-dependent TIM barrel enzymes"/>
    <property type="match status" value="1"/>
</dbReference>
<evidence type="ECO:0000313" key="3">
    <source>
        <dbReference type="EMBL" id="THG33154.1"/>
    </source>
</evidence>